<keyword evidence="3" id="KW-1185">Reference proteome</keyword>
<sequence>MDSTAQVTKTPSFWTDEKHMHFLNTMEASFVRAMLENQGTSNPSPTHHSLRLDRYLPDTFDSTLDLKPHPHRIRKLHAPADSIGPRSRPRKRSSQPCNSSQDQVGVCANNRGTQCSPMKQGDISPYICEQKWRQEQQKSLSFATKFSSRSWKSTGASFNSRVESTQQRALQLALVKKEEFWYIMESKDSNVGDEITRISKR</sequence>
<evidence type="ECO:0000313" key="2">
    <source>
        <dbReference type="EMBL" id="CAJ1952685.1"/>
    </source>
</evidence>
<dbReference type="AlphaFoldDB" id="A0AA86VD13"/>
<organism evidence="2 3">
    <name type="scientific">Sphenostylis stenocarpa</name>
    <dbReference type="NCBI Taxonomy" id="92480"/>
    <lineage>
        <taxon>Eukaryota</taxon>
        <taxon>Viridiplantae</taxon>
        <taxon>Streptophyta</taxon>
        <taxon>Embryophyta</taxon>
        <taxon>Tracheophyta</taxon>
        <taxon>Spermatophyta</taxon>
        <taxon>Magnoliopsida</taxon>
        <taxon>eudicotyledons</taxon>
        <taxon>Gunneridae</taxon>
        <taxon>Pentapetalae</taxon>
        <taxon>rosids</taxon>
        <taxon>fabids</taxon>
        <taxon>Fabales</taxon>
        <taxon>Fabaceae</taxon>
        <taxon>Papilionoideae</taxon>
        <taxon>50 kb inversion clade</taxon>
        <taxon>NPAAA clade</taxon>
        <taxon>indigoferoid/millettioid clade</taxon>
        <taxon>Phaseoleae</taxon>
        <taxon>Sphenostylis</taxon>
    </lineage>
</organism>
<accession>A0AA86VD13</accession>
<feature type="region of interest" description="Disordered" evidence="1">
    <location>
        <begin position="66"/>
        <end position="105"/>
    </location>
</feature>
<protein>
    <submittedName>
        <fullName evidence="2">Uncharacterized protein</fullName>
    </submittedName>
</protein>
<dbReference type="EMBL" id="OY731401">
    <property type="protein sequence ID" value="CAJ1952685.1"/>
    <property type="molecule type" value="Genomic_DNA"/>
</dbReference>
<name>A0AA86VD13_9FABA</name>
<evidence type="ECO:0000313" key="3">
    <source>
        <dbReference type="Proteomes" id="UP001189624"/>
    </source>
</evidence>
<dbReference type="Gramene" id="rna-AYBTSS11_LOCUS15430">
    <property type="protein sequence ID" value="CAJ1952685.1"/>
    <property type="gene ID" value="gene-AYBTSS11_LOCUS15430"/>
</dbReference>
<dbReference type="InterPro" id="IPR044678">
    <property type="entry name" value="COR27/28"/>
</dbReference>
<dbReference type="Proteomes" id="UP001189624">
    <property type="component" value="Chromosome 4"/>
</dbReference>
<dbReference type="PANTHER" id="PTHR33676">
    <property type="entry name" value="COLD REGULATED PROTEIN 27"/>
    <property type="match status" value="1"/>
</dbReference>
<dbReference type="PANTHER" id="PTHR33676:SF15">
    <property type="entry name" value="OS02G0674233 PROTEIN"/>
    <property type="match status" value="1"/>
</dbReference>
<dbReference type="GO" id="GO:0042752">
    <property type="term" value="P:regulation of circadian rhythm"/>
    <property type="evidence" value="ECO:0007669"/>
    <property type="project" value="InterPro"/>
</dbReference>
<reference evidence="2" key="1">
    <citation type="submission" date="2023-10" db="EMBL/GenBank/DDBJ databases">
        <authorList>
            <person name="Domelevo Entfellner J.-B."/>
        </authorList>
    </citation>
    <scope>NUCLEOTIDE SEQUENCE</scope>
</reference>
<proteinExistence type="predicted"/>
<gene>
    <name evidence="2" type="ORF">AYBTSS11_LOCUS15430</name>
</gene>
<evidence type="ECO:0000256" key="1">
    <source>
        <dbReference type="SAM" id="MobiDB-lite"/>
    </source>
</evidence>
<dbReference type="GO" id="GO:0009409">
    <property type="term" value="P:response to cold"/>
    <property type="evidence" value="ECO:0007669"/>
    <property type="project" value="InterPro"/>
</dbReference>